<dbReference type="InterPro" id="IPR050332">
    <property type="entry name" value="GPCR_2"/>
</dbReference>
<dbReference type="EMBL" id="JAUCMX010000006">
    <property type="protein sequence ID" value="KAK3543114.1"/>
    <property type="molecule type" value="Genomic_DNA"/>
</dbReference>
<dbReference type="GO" id="GO:0005886">
    <property type="term" value="C:plasma membrane"/>
    <property type="evidence" value="ECO:0007669"/>
    <property type="project" value="TreeGrafter"/>
</dbReference>
<comment type="subcellular location">
    <subcellularLocation>
        <location evidence="1">Membrane</location>
        <topology evidence="1">Multi-pass membrane protein</topology>
    </subcellularLocation>
</comment>
<evidence type="ECO:0000256" key="4">
    <source>
        <dbReference type="ARBA" id="ARBA00023136"/>
    </source>
</evidence>
<evidence type="ECO:0000313" key="8">
    <source>
        <dbReference type="EMBL" id="KAK3543114.1"/>
    </source>
</evidence>
<reference evidence="8" key="1">
    <citation type="submission" date="2023-06" db="EMBL/GenBank/DDBJ databases">
        <title>Male Hemibagrus guttatus genome.</title>
        <authorList>
            <person name="Bian C."/>
        </authorList>
    </citation>
    <scope>NUCLEOTIDE SEQUENCE</scope>
    <source>
        <strain evidence="8">Male_cb2023</strain>
        <tissue evidence="8">Muscle</tissue>
    </source>
</reference>
<evidence type="ECO:0000256" key="3">
    <source>
        <dbReference type="ARBA" id="ARBA00022989"/>
    </source>
</evidence>
<accession>A0AAE0R3W1</accession>
<dbReference type="Pfam" id="PF00002">
    <property type="entry name" value="7tm_2"/>
    <property type="match status" value="1"/>
</dbReference>
<keyword evidence="9" id="KW-1185">Reference proteome</keyword>
<dbReference type="GO" id="GO:0008528">
    <property type="term" value="F:G protein-coupled peptide receptor activity"/>
    <property type="evidence" value="ECO:0007669"/>
    <property type="project" value="TreeGrafter"/>
</dbReference>
<dbReference type="Proteomes" id="UP001274896">
    <property type="component" value="Unassembled WGS sequence"/>
</dbReference>
<evidence type="ECO:0000313" key="9">
    <source>
        <dbReference type="Proteomes" id="UP001274896"/>
    </source>
</evidence>
<dbReference type="PROSITE" id="PS00650">
    <property type="entry name" value="G_PROTEIN_RECEP_F2_2"/>
    <property type="match status" value="1"/>
</dbReference>
<keyword evidence="3 6" id="KW-1133">Transmembrane helix</keyword>
<gene>
    <name evidence="8" type="ORF">QTP70_011650</name>
</gene>
<dbReference type="PROSITE" id="PS50261">
    <property type="entry name" value="G_PROTEIN_RECEP_F2_4"/>
    <property type="match status" value="1"/>
</dbReference>
<evidence type="ECO:0000256" key="5">
    <source>
        <dbReference type="SAM" id="MobiDB-lite"/>
    </source>
</evidence>
<dbReference type="PANTHER" id="PTHR45620">
    <property type="entry name" value="PDF RECEPTOR-LIKE PROTEIN-RELATED"/>
    <property type="match status" value="1"/>
</dbReference>
<feature type="compositionally biased region" description="Basic and acidic residues" evidence="5">
    <location>
        <begin position="200"/>
        <end position="210"/>
    </location>
</feature>
<dbReference type="GO" id="GO:0007188">
    <property type="term" value="P:adenylate cyclase-modulating G protein-coupled receptor signaling pathway"/>
    <property type="evidence" value="ECO:0007669"/>
    <property type="project" value="TreeGrafter"/>
</dbReference>
<dbReference type="InterPro" id="IPR017983">
    <property type="entry name" value="GPCR_2_secretin-like_CS"/>
</dbReference>
<dbReference type="GO" id="GO:0004991">
    <property type="term" value="F:parathyroid hormone receptor activity"/>
    <property type="evidence" value="ECO:0007669"/>
    <property type="project" value="TreeGrafter"/>
</dbReference>
<dbReference type="InterPro" id="IPR000832">
    <property type="entry name" value="GPCR_2_secretin-like"/>
</dbReference>
<name>A0AAE0R3W1_9TELE</name>
<dbReference type="PANTHER" id="PTHR45620:SF7">
    <property type="entry name" value="PARATHYROID HORMONE 2 RECEPTOR"/>
    <property type="match status" value="1"/>
</dbReference>
<dbReference type="GO" id="GO:0007166">
    <property type="term" value="P:cell surface receptor signaling pathway"/>
    <property type="evidence" value="ECO:0007669"/>
    <property type="project" value="InterPro"/>
</dbReference>
<keyword evidence="2 6" id="KW-0812">Transmembrane</keyword>
<feature type="transmembrane region" description="Helical" evidence="6">
    <location>
        <begin position="41"/>
        <end position="59"/>
    </location>
</feature>
<proteinExistence type="predicted"/>
<protein>
    <recommendedName>
        <fullName evidence="7">G-protein coupled receptors family 2 profile 2 domain-containing protein</fullName>
    </recommendedName>
</protein>
<comment type="caution">
    <text evidence="8">The sequence shown here is derived from an EMBL/GenBank/DDBJ whole genome shotgun (WGS) entry which is preliminary data.</text>
</comment>
<organism evidence="8 9">
    <name type="scientific">Hemibagrus guttatus</name>
    <dbReference type="NCBI Taxonomy" id="175788"/>
    <lineage>
        <taxon>Eukaryota</taxon>
        <taxon>Metazoa</taxon>
        <taxon>Chordata</taxon>
        <taxon>Craniata</taxon>
        <taxon>Vertebrata</taxon>
        <taxon>Euteleostomi</taxon>
        <taxon>Actinopterygii</taxon>
        <taxon>Neopterygii</taxon>
        <taxon>Teleostei</taxon>
        <taxon>Ostariophysi</taxon>
        <taxon>Siluriformes</taxon>
        <taxon>Bagridae</taxon>
        <taxon>Hemibagrus</taxon>
    </lineage>
</organism>
<feature type="region of interest" description="Disordered" evidence="5">
    <location>
        <begin position="188"/>
        <end position="229"/>
    </location>
</feature>
<evidence type="ECO:0000256" key="6">
    <source>
        <dbReference type="SAM" id="Phobius"/>
    </source>
</evidence>
<feature type="domain" description="G-protein coupled receptors family 2 profile 2" evidence="7">
    <location>
        <begin position="1"/>
        <end position="97"/>
    </location>
</feature>
<dbReference type="AlphaFoldDB" id="A0AAE0R3W1"/>
<evidence type="ECO:0000256" key="2">
    <source>
        <dbReference type="ARBA" id="ARBA00022692"/>
    </source>
</evidence>
<evidence type="ECO:0000256" key="1">
    <source>
        <dbReference type="ARBA" id="ARBA00004141"/>
    </source>
</evidence>
<dbReference type="SUPFAM" id="SSF81321">
    <property type="entry name" value="Family A G protein-coupled receptor-like"/>
    <property type="match status" value="1"/>
</dbReference>
<dbReference type="InterPro" id="IPR017981">
    <property type="entry name" value="GPCR_2-like_7TM"/>
</dbReference>
<dbReference type="Gene3D" id="1.20.1070.10">
    <property type="entry name" value="Rhodopsin 7-helix transmembrane proteins"/>
    <property type="match status" value="1"/>
</dbReference>
<evidence type="ECO:0000259" key="7">
    <source>
        <dbReference type="PROSITE" id="PS50261"/>
    </source>
</evidence>
<sequence length="229" mass="25682">MTWTTRDLNFILFVNIVRVLATKIRETNAGRYDTRKQYRKLAKSTLVLVFVFGVHYIVFVGMPHTFKGVGWEVRMYCELFFNSFQGFFVSIIYCYCNGEVQTEIKKTWTRWKLAFDWKGPAVCGTYRYGSVPTGLNNSTSSQSHLATGAPGTRSTTLFSSRVYRSTGAPSIMAHMALPGYVLNNSDADSLPPSIPEESEDSAKQVDDILLKESLPALPSSGPEDDEETL</sequence>
<keyword evidence="4 6" id="KW-0472">Membrane</keyword>
<dbReference type="PRINTS" id="PR00249">
    <property type="entry name" value="GPCRSECRETIN"/>
</dbReference>
<dbReference type="GO" id="GO:0017046">
    <property type="term" value="F:peptide hormone binding"/>
    <property type="evidence" value="ECO:0007669"/>
    <property type="project" value="TreeGrafter"/>
</dbReference>
<feature type="transmembrane region" description="Helical" evidence="6">
    <location>
        <begin position="79"/>
        <end position="96"/>
    </location>
</feature>